<dbReference type="AlphaFoldDB" id="A0A9Q8T7A7"/>
<dbReference type="RefSeq" id="XP_049151814.1">
    <property type="nucleotide sequence ID" value="XM_049294667.1"/>
</dbReference>
<evidence type="ECO:0000313" key="1">
    <source>
        <dbReference type="EMBL" id="UQC90213.1"/>
    </source>
</evidence>
<dbReference type="EMBL" id="CP019480">
    <property type="protein sequence ID" value="UQC90213.1"/>
    <property type="molecule type" value="Genomic_DNA"/>
</dbReference>
<proteinExistence type="predicted"/>
<name>A0A9Q8T7A7_9PEZI</name>
<sequence>MSRVLSGAVKDAAGYQYQCVQPHEAVMALRQKLNFAAFLSLENDLEVPQTSNYLSRTYLVQYVHMITKPKVSAATVDLGMNAIWRQRDGDGEMRYFSQPTLLPTEPLLKNRDVEVIEDCSDTPSFKRFGCTKEPDLPKKWCQAMKDVMRIDGCIE</sequence>
<accession>A0A9Q8T7A7</accession>
<dbReference type="KEGG" id="clup:CLUP02_15743"/>
<dbReference type="Proteomes" id="UP000830671">
    <property type="component" value="Chromosome 8"/>
</dbReference>
<organism evidence="1 2">
    <name type="scientific">Colletotrichum lupini</name>
    <dbReference type="NCBI Taxonomy" id="145971"/>
    <lineage>
        <taxon>Eukaryota</taxon>
        <taxon>Fungi</taxon>
        <taxon>Dikarya</taxon>
        <taxon>Ascomycota</taxon>
        <taxon>Pezizomycotina</taxon>
        <taxon>Sordariomycetes</taxon>
        <taxon>Hypocreomycetidae</taxon>
        <taxon>Glomerellales</taxon>
        <taxon>Glomerellaceae</taxon>
        <taxon>Colletotrichum</taxon>
        <taxon>Colletotrichum acutatum species complex</taxon>
    </lineage>
</organism>
<gene>
    <name evidence="1" type="ORF">CLUP02_15743</name>
</gene>
<keyword evidence="2" id="KW-1185">Reference proteome</keyword>
<reference evidence="1" key="1">
    <citation type="journal article" date="2021" name="Mol. Plant Microbe Interact.">
        <title>Complete Genome Sequence of the Plant-Pathogenic Fungus Colletotrichum lupini.</title>
        <authorList>
            <person name="Baroncelli R."/>
            <person name="Pensec F."/>
            <person name="Da Lio D."/>
            <person name="Boufleur T."/>
            <person name="Vicente I."/>
            <person name="Sarrocco S."/>
            <person name="Picot A."/>
            <person name="Baraldi E."/>
            <person name="Sukno S."/>
            <person name="Thon M."/>
            <person name="Le Floch G."/>
        </authorList>
    </citation>
    <scope>NUCLEOTIDE SEQUENCE</scope>
    <source>
        <strain evidence="1">IMI 504893</strain>
    </source>
</reference>
<evidence type="ECO:0000313" key="2">
    <source>
        <dbReference type="Proteomes" id="UP000830671"/>
    </source>
</evidence>
<protein>
    <submittedName>
        <fullName evidence="1">Uncharacterized protein</fullName>
    </submittedName>
</protein>
<dbReference type="GeneID" id="73349677"/>